<evidence type="ECO:0000313" key="12">
    <source>
        <dbReference type="EMBL" id="SUO96699.1"/>
    </source>
</evidence>
<keyword evidence="3 10" id="KW-0436">Ligase</keyword>
<keyword evidence="5" id="KW-0479">Metal-binding</keyword>
<dbReference type="Gene3D" id="3.30.1490.20">
    <property type="entry name" value="ATP-grasp fold, A domain"/>
    <property type="match status" value="1"/>
</dbReference>
<evidence type="ECO:0000256" key="2">
    <source>
        <dbReference type="ARBA" id="ARBA00001946"/>
    </source>
</evidence>
<dbReference type="RefSeq" id="WP_115218375.1">
    <property type="nucleotide sequence ID" value="NZ_UHIA01000004.1"/>
</dbReference>
<reference evidence="12 13" key="1">
    <citation type="submission" date="2018-06" db="EMBL/GenBank/DDBJ databases">
        <authorList>
            <consortium name="Pathogen Informatics"/>
            <person name="Doyle S."/>
        </authorList>
    </citation>
    <scope>NUCLEOTIDE SEQUENCE [LARGE SCALE GENOMIC DNA]</scope>
    <source>
        <strain evidence="12 13">NCTC10717</strain>
    </source>
</reference>
<feature type="domain" description="ATP-grasp" evidence="11">
    <location>
        <begin position="125"/>
        <end position="310"/>
    </location>
</feature>
<dbReference type="PANTHER" id="PTHR21621">
    <property type="entry name" value="RIBOSOMAL PROTEIN S6 MODIFICATION PROTEIN"/>
    <property type="match status" value="1"/>
</dbReference>
<dbReference type="InterPro" id="IPR004218">
    <property type="entry name" value="GSHS_ATP-bd"/>
</dbReference>
<comment type="catalytic activity">
    <reaction evidence="10">
        <text>gamma-L-glutamyl-L-cysteine + glycine + ATP = glutathione + ADP + phosphate + H(+)</text>
        <dbReference type="Rhea" id="RHEA:13557"/>
        <dbReference type="ChEBI" id="CHEBI:15378"/>
        <dbReference type="ChEBI" id="CHEBI:30616"/>
        <dbReference type="ChEBI" id="CHEBI:43474"/>
        <dbReference type="ChEBI" id="CHEBI:57305"/>
        <dbReference type="ChEBI" id="CHEBI:57925"/>
        <dbReference type="ChEBI" id="CHEBI:58173"/>
        <dbReference type="ChEBI" id="CHEBI:456216"/>
        <dbReference type="EC" id="6.3.2.3"/>
    </reaction>
</comment>
<keyword evidence="13" id="KW-1185">Reference proteome</keyword>
<name>A0A380MVV5_9GAMM</name>
<dbReference type="Gene3D" id="3.40.50.20">
    <property type="match status" value="1"/>
</dbReference>
<gene>
    <name evidence="10 12" type="primary">gshB</name>
    <name evidence="12" type="ORF">NCTC10717_01121</name>
</gene>
<evidence type="ECO:0000256" key="4">
    <source>
        <dbReference type="ARBA" id="ARBA00022684"/>
    </source>
</evidence>
<evidence type="ECO:0000256" key="5">
    <source>
        <dbReference type="ARBA" id="ARBA00022723"/>
    </source>
</evidence>
<dbReference type="GO" id="GO:0005737">
    <property type="term" value="C:cytoplasm"/>
    <property type="evidence" value="ECO:0007669"/>
    <property type="project" value="TreeGrafter"/>
</dbReference>
<keyword evidence="7 10" id="KW-0067">ATP-binding</keyword>
<keyword evidence="8" id="KW-0460">Magnesium</keyword>
<keyword evidence="4 10" id="KW-0317">Glutathione biosynthesis</keyword>
<comment type="cofactor">
    <cofactor evidence="1">
        <name>Mn(2+)</name>
        <dbReference type="ChEBI" id="CHEBI:29035"/>
    </cofactor>
</comment>
<dbReference type="AlphaFoldDB" id="A0A380MVV5"/>
<evidence type="ECO:0000256" key="1">
    <source>
        <dbReference type="ARBA" id="ARBA00001936"/>
    </source>
</evidence>
<dbReference type="NCBIfam" id="TIGR01380">
    <property type="entry name" value="glut_syn"/>
    <property type="match status" value="1"/>
</dbReference>
<organism evidence="12 13">
    <name type="scientific">Suttonella indologenes</name>
    <dbReference type="NCBI Taxonomy" id="13276"/>
    <lineage>
        <taxon>Bacteria</taxon>
        <taxon>Pseudomonadati</taxon>
        <taxon>Pseudomonadota</taxon>
        <taxon>Gammaproteobacteria</taxon>
        <taxon>Cardiobacteriales</taxon>
        <taxon>Cardiobacteriaceae</taxon>
        <taxon>Suttonella</taxon>
    </lineage>
</organism>
<dbReference type="InterPro" id="IPR013815">
    <property type="entry name" value="ATP_grasp_subdomain_1"/>
</dbReference>
<dbReference type="Gene3D" id="3.30.470.20">
    <property type="entry name" value="ATP-grasp fold, B domain"/>
    <property type="match status" value="1"/>
</dbReference>
<keyword evidence="6 10" id="KW-0547">Nucleotide-binding</keyword>
<comment type="cofactor">
    <cofactor evidence="2">
        <name>Mg(2+)</name>
        <dbReference type="ChEBI" id="CHEBI:18420"/>
    </cofactor>
</comment>
<dbReference type="UniPathway" id="UPA00142">
    <property type="reaction ID" value="UER00210"/>
</dbReference>
<dbReference type="PROSITE" id="PS50975">
    <property type="entry name" value="ATP_GRASP"/>
    <property type="match status" value="1"/>
</dbReference>
<evidence type="ECO:0000256" key="8">
    <source>
        <dbReference type="ARBA" id="ARBA00022842"/>
    </source>
</evidence>
<keyword evidence="9" id="KW-0464">Manganese</keyword>
<dbReference type="Pfam" id="PF02955">
    <property type="entry name" value="GSH-S_ATP"/>
    <property type="match status" value="1"/>
</dbReference>
<evidence type="ECO:0000256" key="3">
    <source>
        <dbReference type="ARBA" id="ARBA00022598"/>
    </source>
</evidence>
<dbReference type="HAMAP" id="MF_00162">
    <property type="entry name" value="GSH_S"/>
    <property type="match status" value="1"/>
</dbReference>
<evidence type="ECO:0000259" key="11">
    <source>
        <dbReference type="PROSITE" id="PS50975"/>
    </source>
</evidence>
<dbReference type="OrthoDB" id="9785415at2"/>
<evidence type="ECO:0000313" key="13">
    <source>
        <dbReference type="Proteomes" id="UP000254575"/>
    </source>
</evidence>
<dbReference type="InterPro" id="IPR006284">
    <property type="entry name" value="Glut_synth_pro"/>
</dbReference>
<dbReference type="SUPFAM" id="SSF52440">
    <property type="entry name" value="PreATP-grasp domain"/>
    <property type="match status" value="1"/>
</dbReference>
<dbReference type="Proteomes" id="UP000254575">
    <property type="component" value="Unassembled WGS sequence"/>
</dbReference>
<dbReference type="GO" id="GO:0005524">
    <property type="term" value="F:ATP binding"/>
    <property type="evidence" value="ECO:0007669"/>
    <property type="project" value="UniProtKB-UniRule"/>
</dbReference>
<evidence type="ECO:0000256" key="10">
    <source>
        <dbReference type="HAMAP-Rule" id="MF_00162"/>
    </source>
</evidence>
<dbReference type="Pfam" id="PF02951">
    <property type="entry name" value="GSH-S_N"/>
    <property type="match status" value="1"/>
</dbReference>
<proteinExistence type="inferred from homology"/>
<dbReference type="PANTHER" id="PTHR21621:SF4">
    <property type="entry name" value="GLUTATHIONE SYNTHETASE"/>
    <property type="match status" value="1"/>
</dbReference>
<dbReference type="GO" id="GO:0004363">
    <property type="term" value="F:glutathione synthase activity"/>
    <property type="evidence" value="ECO:0007669"/>
    <property type="project" value="UniProtKB-UniRule"/>
</dbReference>
<evidence type="ECO:0000256" key="6">
    <source>
        <dbReference type="ARBA" id="ARBA00022741"/>
    </source>
</evidence>
<protein>
    <recommendedName>
        <fullName evidence="10">Glutathione synthetase</fullName>
        <ecNumber evidence="10">6.3.2.3</ecNumber>
    </recommendedName>
    <alternativeName>
        <fullName evidence="10">GSH synthetase</fullName>
        <shortName evidence="10">GSH-S</shortName>
        <shortName evidence="10">GSHase</shortName>
    </alternativeName>
    <alternativeName>
        <fullName evidence="10">Glutathione synthase</fullName>
    </alternativeName>
</protein>
<dbReference type="EMBL" id="UHIA01000004">
    <property type="protein sequence ID" value="SUO96699.1"/>
    <property type="molecule type" value="Genomic_DNA"/>
</dbReference>
<dbReference type="InterPro" id="IPR016185">
    <property type="entry name" value="PreATP-grasp_dom_sf"/>
</dbReference>
<dbReference type="EC" id="6.3.2.3" evidence="10"/>
<accession>A0A380MVV5</accession>
<dbReference type="SUPFAM" id="SSF56059">
    <property type="entry name" value="Glutathione synthetase ATP-binding domain-like"/>
    <property type="match status" value="1"/>
</dbReference>
<dbReference type="InterPro" id="IPR011761">
    <property type="entry name" value="ATP-grasp"/>
</dbReference>
<evidence type="ECO:0000256" key="7">
    <source>
        <dbReference type="ARBA" id="ARBA00022840"/>
    </source>
</evidence>
<comment type="similarity">
    <text evidence="10">Belongs to the prokaryotic GSH synthase family.</text>
</comment>
<evidence type="ECO:0000256" key="9">
    <source>
        <dbReference type="ARBA" id="ARBA00023211"/>
    </source>
</evidence>
<dbReference type="InterPro" id="IPR004215">
    <property type="entry name" value="GSHS_N"/>
</dbReference>
<comment type="pathway">
    <text evidence="10">Sulfur metabolism; glutathione biosynthesis; glutathione from L-cysteine and L-glutamate: step 2/2.</text>
</comment>
<sequence>MQTLAVLMDNIDEIKPYKDTTFALMLAAQRRGMQVMIFEQQDWRVRDGEVRAYVRTVELFDRDEEYCRVLNEEEIDLTSADVVLQRKDPPFNLRYIYDSYMLDLLVGQGVTVINPPAALRNINEKFAISQIPQCTPPTLITKSREDILDFLREHKEAVLKPLDGMGGMGIFKLSLGDKNISAILDAMNPDGLETLMVQGFLPQVTEGDKRILIINGEAVDHGLARLPKEGEFRANLAAGGRGVVQPLTEREWWLVEQVKPLIEREGLHLVGLDVIGGHVTEINVTSPTCMREIENATGQDIAGRFWETLAKKIAE</sequence>
<dbReference type="GO" id="GO:0046872">
    <property type="term" value="F:metal ion binding"/>
    <property type="evidence" value="ECO:0007669"/>
    <property type="project" value="UniProtKB-KW"/>
</dbReference>
<dbReference type="NCBIfam" id="NF003573">
    <property type="entry name" value="PRK05246.1"/>
    <property type="match status" value="1"/>
</dbReference>